<evidence type="ECO:0000256" key="2">
    <source>
        <dbReference type="ARBA" id="ARBA00007262"/>
    </source>
</evidence>
<dbReference type="GO" id="GO:0016020">
    <property type="term" value="C:membrane"/>
    <property type="evidence" value="ECO:0007669"/>
    <property type="project" value="UniProtKB-SubCell"/>
</dbReference>
<sequence>MPGLYTTIATVTGATAVGLILAPIAAPAVLGIVGFGAAGPVAGGIAAGIQAGIGNVVAGSLFAGAQSVAAGGALPAIGYIIAGASIQQTLNLTSSFCPHHARRRRLLIAGVPARAQQARQRPSDRRLPSRQVPLTSCPAPYANPIHPGFIALVVGLTVIILASCVAIYILLRDHDPSPRERQARRTRRAPSDAAAAATHKAPWATLGGMFGAKGRDGHWIQASGDAWEADEADRREMAAVDAPFRPPPAHTPSASQSFGSYTSTSTSASPGPDPVRALPRTTSPTAHFGSPSASVLFDTPGGTHAIAPQLAALREQSQVRHLSLDSLASVRTFEGGTKFVEGL</sequence>
<feature type="transmembrane region" description="Helical" evidence="7">
    <location>
        <begin position="149"/>
        <end position="171"/>
    </location>
</feature>
<keyword evidence="4 7" id="KW-1133">Transmembrane helix</keyword>
<evidence type="ECO:0000256" key="6">
    <source>
        <dbReference type="SAM" id="MobiDB-lite"/>
    </source>
</evidence>
<protein>
    <recommendedName>
        <fullName evidence="10">Transmembrane protein</fullName>
    </recommendedName>
</protein>
<proteinExistence type="inferred from homology"/>
<feature type="compositionally biased region" description="Polar residues" evidence="6">
    <location>
        <begin position="252"/>
        <end position="269"/>
    </location>
</feature>
<evidence type="ECO:0000256" key="7">
    <source>
        <dbReference type="SAM" id="Phobius"/>
    </source>
</evidence>
<feature type="transmembrane region" description="Helical" evidence="7">
    <location>
        <begin position="61"/>
        <end position="82"/>
    </location>
</feature>
<evidence type="ECO:0008006" key="10">
    <source>
        <dbReference type="Google" id="ProtNLM"/>
    </source>
</evidence>
<feature type="transmembrane region" description="Helical" evidence="7">
    <location>
        <begin position="20"/>
        <end position="49"/>
    </location>
</feature>
<feature type="compositionally biased region" description="Low complexity" evidence="6">
    <location>
        <begin position="191"/>
        <end position="200"/>
    </location>
</feature>
<evidence type="ECO:0000313" key="8">
    <source>
        <dbReference type="EMBL" id="KAJ7073278.1"/>
    </source>
</evidence>
<feature type="region of interest" description="Disordered" evidence="6">
    <location>
        <begin position="242"/>
        <end position="290"/>
    </location>
</feature>
<evidence type="ECO:0000256" key="3">
    <source>
        <dbReference type="ARBA" id="ARBA00022692"/>
    </source>
</evidence>
<comment type="caution">
    <text evidence="8">The sequence shown here is derived from an EMBL/GenBank/DDBJ whole genome shotgun (WGS) entry which is preliminary data.</text>
</comment>
<evidence type="ECO:0000313" key="9">
    <source>
        <dbReference type="Proteomes" id="UP001222325"/>
    </source>
</evidence>
<dbReference type="EMBL" id="JARJCN010000118">
    <property type="protein sequence ID" value="KAJ7073278.1"/>
    <property type="molecule type" value="Genomic_DNA"/>
</dbReference>
<keyword evidence="3 7" id="KW-0812">Transmembrane</keyword>
<name>A0AAD6TN04_9AGAR</name>
<evidence type="ECO:0000256" key="4">
    <source>
        <dbReference type="ARBA" id="ARBA00022989"/>
    </source>
</evidence>
<keyword evidence="9" id="KW-1185">Reference proteome</keyword>
<accession>A0AAD6TN04</accession>
<dbReference type="Gene3D" id="6.10.110.10">
    <property type="match status" value="1"/>
</dbReference>
<gene>
    <name evidence="8" type="ORF">B0H15DRAFT_957343</name>
</gene>
<evidence type="ECO:0000256" key="5">
    <source>
        <dbReference type="ARBA" id="ARBA00023136"/>
    </source>
</evidence>
<comment type="subcellular location">
    <subcellularLocation>
        <location evidence="1">Membrane</location>
        <topology evidence="1">Multi-pass membrane protein</topology>
    </subcellularLocation>
</comment>
<dbReference type="InterPro" id="IPR038213">
    <property type="entry name" value="IFI6/IFI27-like_sf"/>
</dbReference>
<dbReference type="Pfam" id="PF06140">
    <property type="entry name" value="Ifi-6-16"/>
    <property type="match status" value="1"/>
</dbReference>
<organism evidence="8 9">
    <name type="scientific">Mycena belliarum</name>
    <dbReference type="NCBI Taxonomy" id="1033014"/>
    <lineage>
        <taxon>Eukaryota</taxon>
        <taxon>Fungi</taxon>
        <taxon>Dikarya</taxon>
        <taxon>Basidiomycota</taxon>
        <taxon>Agaricomycotina</taxon>
        <taxon>Agaricomycetes</taxon>
        <taxon>Agaricomycetidae</taxon>
        <taxon>Agaricales</taxon>
        <taxon>Marasmiineae</taxon>
        <taxon>Mycenaceae</taxon>
        <taxon>Mycena</taxon>
    </lineage>
</organism>
<dbReference type="Proteomes" id="UP001222325">
    <property type="component" value="Unassembled WGS sequence"/>
</dbReference>
<reference evidence="8" key="1">
    <citation type="submission" date="2023-03" db="EMBL/GenBank/DDBJ databases">
        <title>Massive genome expansion in bonnet fungi (Mycena s.s.) driven by repeated elements and novel gene families across ecological guilds.</title>
        <authorList>
            <consortium name="Lawrence Berkeley National Laboratory"/>
            <person name="Harder C.B."/>
            <person name="Miyauchi S."/>
            <person name="Viragh M."/>
            <person name="Kuo A."/>
            <person name="Thoen E."/>
            <person name="Andreopoulos B."/>
            <person name="Lu D."/>
            <person name="Skrede I."/>
            <person name="Drula E."/>
            <person name="Henrissat B."/>
            <person name="Morin E."/>
            <person name="Kohler A."/>
            <person name="Barry K."/>
            <person name="LaButti K."/>
            <person name="Morin E."/>
            <person name="Salamov A."/>
            <person name="Lipzen A."/>
            <person name="Mereny Z."/>
            <person name="Hegedus B."/>
            <person name="Baldrian P."/>
            <person name="Stursova M."/>
            <person name="Weitz H."/>
            <person name="Taylor A."/>
            <person name="Grigoriev I.V."/>
            <person name="Nagy L.G."/>
            <person name="Martin F."/>
            <person name="Kauserud H."/>
        </authorList>
    </citation>
    <scope>NUCLEOTIDE SEQUENCE</scope>
    <source>
        <strain evidence="8">CBHHK173m</strain>
    </source>
</reference>
<dbReference type="InterPro" id="IPR009311">
    <property type="entry name" value="IFI6/IFI27-like"/>
</dbReference>
<dbReference type="AlphaFoldDB" id="A0AAD6TN04"/>
<keyword evidence="5 7" id="KW-0472">Membrane</keyword>
<feature type="region of interest" description="Disordered" evidence="6">
    <location>
        <begin position="177"/>
        <end position="200"/>
    </location>
</feature>
<evidence type="ECO:0000256" key="1">
    <source>
        <dbReference type="ARBA" id="ARBA00004141"/>
    </source>
</evidence>
<comment type="similarity">
    <text evidence="2">Belongs to the IFI6/IFI27 family.</text>
</comment>